<evidence type="ECO:0000313" key="5">
    <source>
        <dbReference type="Proteomes" id="UP000659061"/>
    </source>
</evidence>
<reference evidence="3 4" key="1">
    <citation type="submission" date="2020-07" db="EMBL/GenBank/DDBJ databases">
        <title>Sequencing the genomes of 1000 actinobacteria strains.</title>
        <authorList>
            <person name="Klenk H.-P."/>
        </authorList>
    </citation>
    <scope>NUCLEOTIDE SEQUENCE [LARGE SCALE GENOMIC DNA]</scope>
    <source>
        <strain evidence="3 4">DSM 19087</strain>
    </source>
</reference>
<dbReference type="Proteomes" id="UP000659061">
    <property type="component" value="Unassembled WGS sequence"/>
</dbReference>
<feature type="transmembrane region" description="Helical" evidence="1">
    <location>
        <begin position="38"/>
        <end position="61"/>
    </location>
</feature>
<dbReference type="EMBL" id="JACWMT010000001">
    <property type="protein sequence ID" value="MBD1269032.1"/>
    <property type="molecule type" value="Genomic_DNA"/>
</dbReference>
<evidence type="ECO:0000256" key="1">
    <source>
        <dbReference type="SAM" id="Phobius"/>
    </source>
</evidence>
<accession>A0A8I0KHR8</accession>
<gene>
    <name evidence="3" type="ORF">BJ975_000435</name>
    <name evidence="2" type="ORF">IDH50_02190</name>
</gene>
<evidence type="ECO:0000313" key="4">
    <source>
        <dbReference type="Proteomes" id="UP000587211"/>
    </source>
</evidence>
<keyword evidence="1" id="KW-0472">Membrane</keyword>
<dbReference type="RefSeq" id="WP_179423219.1">
    <property type="nucleotide sequence ID" value="NZ_BAAAMP010000002.1"/>
</dbReference>
<comment type="caution">
    <text evidence="2">The sequence shown here is derived from an EMBL/GenBank/DDBJ whole genome shotgun (WGS) entry which is preliminary data.</text>
</comment>
<keyword evidence="1" id="KW-0812">Transmembrane</keyword>
<sequence length="66" mass="7190">MDDTPRAPLSSWALLVTCVAVLLMGVFILTSTSDPEKGWVFVVFGGAWIAFLAVRAVVALVRRPRD</sequence>
<evidence type="ECO:0000313" key="3">
    <source>
        <dbReference type="EMBL" id="NYI37060.1"/>
    </source>
</evidence>
<keyword evidence="1" id="KW-1133">Transmembrane helix</keyword>
<protein>
    <submittedName>
        <fullName evidence="3">Drug/metabolite transporter superfamily protein YnfA</fullName>
    </submittedName>
</protein>
<reference evidence="2" key="2">
    <citation type="submission" date="2020-09" db="EMBL/GenBank/DDBJ databases">
        <title>Novel species in genus Aeromicrobium.</title>
        <authorList>
            <person name="Zhang G."/>
        </authorList>
    </citation>
    <scope>NUCLEOTIDE SEQUENCE</scope>
    <source>
        <strain evidence="2">SSW1-57</strain>
    </source>
</reference>
<evidence type="ECO:0000313" key="2">
    <source>
        <dbReference type="EMBL" id="MBD1269032.1"/>
    </source>
</evidence>
<dbReference type="Proteomes" id="UP000587211">
    <property type="component" value="Unassembled WGS sequence"/>
</dbReference>
<dbReference type="AlphaFoldDB" id="A0A8I0KHR8"/>
<organism evidence="2 5">
    <name type="scientific">Aeromicrobium tamlense</name>
    <dbReference type="NCBI Taxonomy" id="375541"/>
    <lineage>
        <taxon>Bacteria</taxon>
        <taxon>Bacillati</taxon>
        <taxon>Actinomycetota</taxon>
        <taxon>Actinomycetes</taxon>
        <taxon>Propionibacteriales</taxon>
        <taxon>Nocardioidaceae</taxon>
        <taxon>Aeromicrobium</taxon>
    </lineage>
</organism>
<proteinExistence type="predicted"/>
<keyword evidence="4" id="KW-1185">Reference proteome</keyword>
<feature type="transmembrane region" description="Helical" evidence="1">
    <location>
        <begin position="12"/>
        <end position="32"/>
    </location>
</feature>
<name>A0A8I0KHR8_9ACTN</name>
<dbReference type="EMBL" id="JACBZN010000001">
    <property type="protein sequence ID" value="NYI37060.1"/>
    <property type="molecule type" value="Genomic_DNA"/>
</dbReference>